<reference evidence="1" key="1">
    <citation type="submission" date="2021-01" db="EMBL/GenBank/DDBJ databases">
        <authorList>
            <consortium name="Genoscope - CEA"/>
            <person name="William W."/>
        </authorList>
    </citation>
    <scope>NUCLEOTIDE SEQUENCE</scope>
</reference>
<organism evidence="1 2">
    <name type="scientific">Paramecium sonneborni</name>
    <dbReference type="NCBI Taxonomy" id="65129"/>
    <lineage>
        <taxon>Eukaryota</taxon>
        <taxon>Sar</taxon>
        <taxon>Alveolata</taxon>
        <taxon>Ciliophora</taxon>
        <taxon>Intramacronucleata</taxon>
        <taxon>Oligohymenophorea</taxon>
        <taxon>Peniculida</taxon>
        <taxon>Parameciidae</taxon>
        <taxon>Paramecium</taxon>
    </lineage>
</organism>
<comment type="caution">
    <text evidence="1">The sequence shown here is derived from an EMBL/GenBank/DDBJ whole genome shotgun (WGS) entry which is preliminary data.</text>
</comment>
<name>A0A8S1N788_9CILI</name>
<sequence>MQIEQQSIMNSGIYSLWQGIDEEEFKREKRKQQKQAHPQFSELTDKLKQRKQNLNIQKKRKKNNKVYQIKFKSMIMGQNNRSELKYIFFEFEKQLKYETKPQFVLLVKPNKEEIQIDLQYNIQMNNIQQKKTNQRFLVLSINTKKIKYNYRRVILDIQNINQDQQILIQKDQLIQQHNEFQII</sequence>
<gene>
    <name evidence="1" type="ORF">PSON_ATCC_30995.1.T0490074</name>
</gene>
<protein>
    <submittedName>
        <fullName evidence="1">Uncharacterized protein</fullName>
    </submittedName>
</protein>
<proteinExistence type="predicted"/>
<accession>A0A8S1N788</accession>
<dbReference type="Proteomes" id="UP000692954">
    <property type="component" value="Unassembled WGS sequence"/>
</dbReference>
<evidence type="ECO:0000313" key="1">
    <source>
        <dbReference type="EMBL" id="CAD8085901.1"/>
    </source>
</evidence>
<keyword evidence="2" id="KW-1185">Reference proteome</keyword>
<evidence type="ECO:0000313" key="2">
    <source>
        <dbReference type="Proteomes" id="UP000692954"/>
    </source>
</evidence>
<dbReference type="EMBL" id="CAJJDN010000049">
    <property type="protein sequence ID" value="CAD8085901.1"/>
    <property type="molecule type" value="Genomic_DNA"/>
</dbReference>
<dbReference type="AlphaFoldDB" id="A0A8S1N788"/>